<evidence type="ECO:0000259" key="1">
    <source>
        <dbReference type="Pfam" id="PF12146"/>
    </source>
</evidence>
<organism evidence="2 3">
    <name type="scientific">Polaribacter glomeratus</name>
    <dbReference type="NCBI Taxonomy" id="102"/>
    <lineage>
        <taxon>Bacteria</taxon>
        <taxon>Pseudomonadati</taxon>
        <taxon>Bacteroidota</taxon>
        <taxon>Flavobacteriia</taxon>
        <taxon>Flavobacteriales</taxon>
        <taxon>Flavobacteriaceae</taxon>
    </lineage>
</organism>
<gene>
    <name evidence="2" type="ORF">BTO16_00375</name>
</gene>
<keyword evidence="3" id="KW-1185">Reference proteome</keyword>
<dbReference type="Pfam" id="PF12146">
    <property type="entry name" value="Hydrolase_4"/>
    <property type="match status" value="1"/>
</dbReference>
<dbReference type="SUPFAM" id="SSF53474">
    <property type="entry name" value="alpha/beta-Hydrolases"/>
    <property type="match status" value="1"/>
</dbReference>
<accession>A0A2S7WUI1</accession>
<sequence>MGFTTSTFKTVDDETIFYYKWPSDKNIPLKGIVQIAHGVGEHAGRYYPIAEKLQNEGFEVYANDHRIHGKSVKNHDYLGYYDGDDYFLDALNDMRKLTEIIQKEHPKKKIILFGHSMGSLLSREYVTKYGDDLDALILSGTASFMKGLGPVGLFSADILGKINGKHRSNELLKSLFFTQFNKKFKPNRTKVDWISSDEDQVDLFEADPLRVEDFSLSVFRDILKGTKKISLTETFENTPKDLPILIFSGDKDPVGEMGKGVQKVANKYKKAGIKDLTLRLYEGGRHEMLNEINKNEVEQDVINWLNDRIKA</sequence>
<dbReference type="Gene3D" id="3.40.50.1820">
    <property type="entry name" value="alpha/beta hydrolase"/>
    <property type="match status" value="1"/>
</dbReference>
<name>A0A2S7WUI1_9FLAO</name>
<dbReference type="PANTHER" id="PTHR11614">
    <property type="entry name" value="PHOSPHOLIPASE-RELATED"/>
    <property type="match status" value="1"/>
</dbReference>
<reference evidence="2 3" key="1">
    <citation type="submission" date="2016-12" db="EMBL/GenBank/DDBJ databases">
        <title>Trade-off between light-utilization and light-protection in marine flavobacteria.</title>
        <authorList>
            <person name="Kumagai Y."/>
            <person name="Yoshizawa S."/>
            <person name="Kogure K."/>
            <person name="Iwasaki W."/>
        </authorList>
    </citation>
    <scope>NUCLEOTIDE SEQUENCE [LARGE SCALE GENOMIC DNA]</scope>
    <source>
        <strain evidence="2 3">ATCC 43844</strain>
    </source>
</reference>
<evidence type="ECO:0000313" key="2">
    <source>
        <dbReference type="EMBL" id="PQJ81136.1"/>
    </source>
</evidence>
<dbReference type="InterPro" id="IPR051044">
    <property type="entry name" value="MAG_DAG_Lipase"/>
</dbReference>
<keyword evidence="2" id="KW-0378">Hydrolase</keyword>
<dbReference type="InterPro" id="IPR022742">
    <property type="entry name" value="Hydrolase_4"/>
</dbReference>
<dbReference type="AlphaFoldDB" id="A0A2S7WUI1"/>
<dbReference type="Proteomes" id="UP000239068">
    <property type="component" value="Unassembled WGS sequence"/>
</dbReference>
<evidence type="ECO:0000313" key="3">
    <source>
        <dbReference type="Proteomes" id="UP000239068"/>
    </source>
</evidence>
<feature type="domain" description="Serine aminopeptidase S33" evidence="1">
    <location>
        <begin position="29"/>
        <end position="292"/>
    </location>
</feature>
<dbReference type="RefSeq" id="WP_105019715.1">
    <property type="nucleotide sequence ID" value="NZ_MSCM01000001.1"/>
</dbReference>
<dbReference type="InterPro" id="IPR029058">
    <property type="entry name" value="AB_hydrolase_fold"/>
</dbReference>
<dbReference type="GO" id="GO:0016787">
    <property type="term" value="F:hydrolase activity"/>
    <property type="evidence" value="ECO:0007669"/>
    <property type="project" value="UniProtKB-KW"/>
</dbReference>
<dbReference type="EMBL" id="MSCM01000001">
    <property type="protein sequence ID" value="PQJ81136.1"/>
    <property type="molecule type" value="Genomic_DNA"/>
</dbReference>
<dbReference type="OrthoDB" id="9780932at2"/>
<protein>
    <submittedName>
        <fullName evidence="2">Alpha/beta hydrolase</fullName>
    </submittedName>
</protein>
<comment type="caution">
    <text evidence="2">The sequence shown here is derived from an EMBL/GenBank/DDBJ whole genome shotgun (WGS) entry which is preliminary data.</text>
</comment>
<proteinExistence type="predicted"/>